<dbReference type="OrthoDB" id="8065988at2759"/>
<sequence>MAGMPKQTPFHFSYNRTLFRACMKADETPTHVLLRCRGVAEQRAAYRSSLASLPEAIGDLGGLLSFWSELGWLERPSGELYRWHYVLCAEHEWRQMKHRLTYCSDVK</sequence>
<protein>
    <submittedName>
        <fullName evidence="1">Jg19610 protein</fullName>
    </submittedName>
</protein>
<accession>A0A8S4SH02</accession>
<proteinExistence type="predicted"/>
<evidence type="ECO:0000313" key="2">
    <source>
        <dbReference type="Proteomes" id="UP000838756"/>
    </source>
</evidence>
<dbReference type="Proteomes" id="UP000838756">
    <property type="component" value="Unassembled WGS sequence"/>
</dbReference>
<keyword evidence="2" id="KW-1185">Reference proteome</keyword>
<name>A0A8S4SH02_9NEOP</name>
<reference evidence="1" key="1">
    <citation type="submission" date="2022-03" db="EMBL/GenBank/DDBJ databases">
        <authorList>
            <person name="Lindestad O."/>
        </authorList>
    </citation>
    <scope>NUCLEOTIDE SEQUENCE</scope>
</reference>
<comment type="caution">
    <text evidence="1">The sequence shown here is derived from an EMBL/GenBank/DDBJ whole genome shotgun (WGS) entry which is preliminary data.</text>
</comment>
<dbReference type="EMBL" id="CAKXAJ010026111">
    <property type="protein sequence ID" value="CAH2256629.1"/>
    <property type="molecule type" value="Genomic_DNA"/>
</dbReference>
<gene>
    <name evidence="1" type="primary">jg19610</name>
    <name evidence="1" type="ORF">PAEG_LOCUS22939</name>
</gene>
<organism evidence="1 2">
    <name type="scientific">Pararge aegeria aegeria</name>
    <dbReference type="NCBI Taxonomy" id="348720"/>
    <lineage>
        <taxon>Eukaryota</taxon>
        <taxon>Metazoa</taxon>
        <taxon>Ecdysozoa</taxon>
        <taxon>Arthropoda</taxon>
        <taxon>Hexapoda</taxon>
        <taxon>Insecta</taxon>
        <taxon>Pterygota</taxon>
        <taxon>Neoptera</taxon>
        <taxon>Endopterygota</taxon>
        <taxon>Lepidoptera</taxon>
        <taxon>Glossata</taxon>
        <taxon>Ditrysia</taxon>
        <taxon>Papilionoidea</taxon>
        <taxon>Nymphalidae</taxon>
        <taxon>Satyrinae</taxon>
        <taxon>Satyrini</taxon>
        <taxon>Parargina</taxon>
        <taxon>Pararge</taxon>
    </lineage>
</organism>
<dbReference type="AlphaFoldDB" id="A0A8S4SH02"/>
<evidence type="ECO:0000313" key="1">
    <source>
        <dbReference type="EMBL" id="CAH2256629.1"/>
    </source>
</evidence>